<comment type="caution">
    <text evidence="2">The sequence shown here is derived from an EMBL/GenBank/DDBJ whole genome shotgun (WGS) entry which is preliminary data.</text>
</comment>
<accession>A0A8S1CRV8</accession>
<feature type="signal peptide" evidence="1">
    <location>
        <begin position="1"/>
        <end position="16"/>
    </location>
</feature>
<name>A0A8S1CRV8_9INSE</name>
<protein>
    <recommendedName>
        <fullName evidence="4">Secreted protein</fullName>
    </recommendedName>
</protein>
<feature type="chain" id="PRO_5035887983" description="Secreted protein" evidence="1">
    <location>
        <begin position="17"/>
        <end position="107"/>
    </location>
</feature>
<organism evidence="2 3">
    <name type="scientific">Cloeon dipterum</name>
    <dbReference type="NCBI Taxonomy" id="197152"/>
    <lineage>
        <taxon>Eukaryota</taxon>
        <taxon>Metazoa</taxon>
        <taxon>Ecdysozoa</taxon>
        <taxon>Arthropoda</taxon>
        <taxon>Hexapoda</taxon>
        <taxon>Insecta</taxon>
        <taxon>Pterygota</taxon>
        <taxon>Palaeoptera</taxon>
        <taxon>Ephemeroptera</taxon>
        <taxon>Pisciforma</taxon>
        <taxon>Baetidae</taxon>
        <taxon>Cloeon</taxon>
    </lineage>
</organism>
<dbReference type="AlphaFoldDB" id="A0A8S1CRV8"/>
<reference evidence="2 3" key="1">
    <citation type="submission" date="2020-04" db="EMBL/GenBank/DDBJ databases">
        <authorList>
            <person name="Alioto T."/>
            <person name="Alioto T."/>
            <person name="Gomez Garrido J."/>
        </authorList>
    </citation>
    <scope>NUCLEOTIDE SEQUENCE [LARGE SCALE GENOMIC DNA]</scope>
</reference>
<sequence length="107" mass="11781">MFLWILVAATSATLQAEFSPSKFPFATAPFNLEDASKMDVSKNFVNLPVTWNANEANHRRCTITMQTVHRIDGTCIDPGKTDACSAGAFVYPFHQDCIAHSRVTTGE</sequence>
<keyword evidence="3" id="KW-1185">Reference proteome</keyword>
<dbReference type="EMBL" id="CADEPI010000094">
    <property type="protein sequence ID" value="CAB3374176.1"/>
    <property type="molecule type" value="Genomic_DNA"/>
</dbReference>
<proteinExistence type="predicted"/>
<gene>
    <name evidence="2" type="ORF">CLODIP_2_CD10504</name>
</gene>
<keyword evidence="1" id="KW-0732">Signal</keyword>
<evidence type="ECO:0000256" key="1">
    <source>
        <dbReference type="SAM" id="SignalP"/>
    </source>
</evidence>
<evidence type="ECO:0000313" key="2">
    <source>
        <dbReference type="EMBL" id="CAB3374176.1"/>
    </source>
</evidence>
<evidence type="ECO:0000313" key="3">
    <source>
        <dbReference type="Proteomes" id="UP000494165"/>
    </source>
</evidence>
<dbReference type="Proteomes" id="UP000494165">
    <property type="component" value="Unassembled WGS sequence"/>
</dbReference>
<evidence type="ECO:0008006" key="4">
    <source>
        <dbReference type="Google" id="ProtNLM"/>
    </source>
</evidence>